<evidence type="ECO:0000259" key="8">
    <source>
        <dbReference type="Pfam" id="PF02687"/>
    </source>
</evidence>
<dbReference type="Pfam" id="PF12704">
    <property type="entry name" value="MacB_PCD"/>
    <property type="match status" value="1"/>
</dbReference>
<sequence>MLQHLFALMWNKKKQHALLVIEIFFSFMVIFALATMGVYFYKNYRQPLGLADKNVWNVSFTNGGNVASADSLAQFYHNLQLTVASMPGVEDACYSSFNIPFINAMSSTGMLIGNTSHQGIYYFQADDHYNNVLGMTLLEGRWFGKEDDAAAHPPVIINEALRKTAFGNGPALGQLTGSDKDQNRMRVIGVLADAKWAGDYMPPHISMWTRIDTAFYHGVNIMLVRVSPDADANLEANLYKTLSNAMKNANVSIGHLDDTRDSIDVQYLMPAIIFMIIAAFLVINVAFGLFGVLWYNINKRKSEIGLRRAVGASGWSVSRQLWVETLILATFGVVIGLFFAIQFPLLHVFDMSTGVYIAALIFTILFMYVLVTICSLYPGRQAASIFPAEALHED</sequence>
<dbReference type="Pfam" id="PF02687">
    <property type="entry name" value="FtsX"/>
    <property type="match status" value="1"/>
</dbReference>
<feature type="transmembrane region" description="Helical" evidence="7">
    <location>
        <begin position="20"/>
        <end position="41"/>
    </location>
</feature>
<dbReference type="PANTHER" id="PTHR30572">
    <property type="entry name" value="MEMBRANE COMPONENT OF TRANSPORTER-RELATED"/>
    <property type="match status" value="1"/>
</dbReference>
<evidence type="ECO:0000256" key="3">
    <source>
        <dbReference type="ARBA" id="ARBA00022692"/>
    </source>
</evidence>
<feature type="transmembrane region" description="Helical" evidence="7">
    <location>
        <begin position="267"/>
        <end position="297"/>
    </location>
</feature>
<keyword evidence="2" id="KW-1003">Cell membrane</keyword>
<keyword evidence="4 7" id="KW-1133">Transmembrane helix</keyword>
<evidence type="ECO:0000256" key="6">
    <source>
        <dbReference type="ARBA" id="ARBA00038076"/>
    </source>
</evidence>
<feature type="transmembrane region" description="Helical" evidence="7">
    <location>
        <begin position="321"/>
        <end position="343"/>
    </location>
</feature>
<evidence type="ECO:0000313" key="11">
    <source>
        <dbReference type="Proteomes" id="UP000294498"/>
    </source>
</evidence>
<feature type="domain" description="ABC3 transporter permease C-terminal" evidence="8">
    <location>
        <begin position="275"/>
        <end position="384"/>
    </location>
</feature>
<dbReference type="GO" id="GO:0022857">
    <property type="term" value="F:transmembrane transporter activity"/>
    <property type="evidence" value="ECO:0007669"/>
    <property type="project" value="TreeGrafter"/>
</dbReference>
<organism evidence="10 11">
    <name type="scientific">Dinghuibacter silviterrae</name>
    <dbReference type="NCBI Taxonomy" id="1539049"/>
    <lineage>
        <taxon>Bacteria</taxon>
        <taxon>Pseudomonadati</taxon>
        <taxon>Bacteroidota</taxon>
        <taxon>Chitinophagia</taxon>
        <taxon>Chitinophagales</taxon>
        <taxon>Chitinophagaceae</taxon>
        <taxon>Dinghuibacter</taxon>
    </lineage>
</organism>
<feature type="transmembrane region" description="Helical" evidence="7">
    <location>
        <begin position="355"/>
        <end position="377"/>
    </location>
</feature>
<dbReference type="GO" id="GO:0005886">
    <property type="term" value="C:plasma membrane"/>
    <property type="evidence" value="ECO:0007669"/>
    <property type="project" value="UniProtKB-SubCell"/>
</dbReference>
<dbReference type="EMBL" id="SODV01000001">
    <property type="protein sequence ID" value="TDX00553.1"/>
    <property type="molecule type" value="Genomic_DNA"/>
</dbReference>
<evidence type="ECO:0000256" key="1">
    <source>
        <dbReference type="ARBA" id="ARBA00004651"/>
    </source>
</evidence>
<dbReference type="InterPro" id="IPR003838">
    <property type="entry name" value="ABC3_permease_C"/>
</dbReference>
<dbReference type="OrthoDB" id="8769057at2"/>
<dbReference type="RefSeq" id="WP_133992321.1">
    <property type="nucleotide sequence ID" value="NZ_SODV01000001.1"/>
</dbReference>
<keyword evidence="11" id="KW-1185">Reference proteome</keyword>
<evidence type="ECO:0000313" key="10">
    <source>
        <dbReference type="EMBL" id="TDX00553.1"/>
    </source>
</evidence>
<evidence type="ECO:0000256" key="5">
    <source>
        <dbReference type="ARBA" id="ARBA00023136"/>
    </source>
</evidence>
<dbReference type="Proteomes" id="UP000294498">
    <property type="component" value="Unassembled WGS sequence"/>
</dbReference>
<evidence type="ECO:0000256" key="2">
    <source>
        <dbReference type="ARBA" id="ARBA00022475"/>
    </source>
</evidence>
<dbReference type="AlphaFoldDB" id="A0A4V6Q9Z4"/>
<keyword evidence="3 7" id="KW-0812">Transmembrane</keyword>
<protein>
    <submittedName>
        <fullName evidence="10">Putative ABC transport system permease protein</fullName>
    </submittedName>
</protein>
<evidence type="ECO:0000256" key="7">
    <source>
        <dbReference type="SAM" id="Phobius"/>
    </source>
</evidence>
<gene>
    <name evidence="10" type="ORF">EDB95_1578</name>
</gene>
<comment type="subcellular location">
    <subcellularLocation>
        <location evidence="1">Cell membrane</location>
        <topology evidence="1">Multi-pass membrane protein</topology>
    </subcellularLocation>
</comment>
<dbReference type="InterPro" id="IPR050250">
    <property type="entry name" value="Macrolide_Exporter_MacB"/>
</dbReference>
<proteinExistence type="inferred from homology"/>
<evidence type="ECO:0000259" key="9">
    <source>
        <dbReference type="Pfam" id="PF12704"/>
    </source>
</evidence>
<reference evidence="10 11" key="1">
    <citation type="submission" date="2019-03" db="EMBL/GenBank/DDBJ databases">
        <title>Genomic Encyclopedia of Type Strains, Phase IV (KMG-IV): sequencing the most valuable type-strain genomes for metagenomic binning, comparative biology and taxonomic classification.</title>
        <authorList>
            <person name="Goeker M."/>
        </authorList>
    </citation>
    <scope>NUCLEOTIDE SEQUENCE [LARGE SCALE GENOMIC DNA]</scope>
    <source>
        <strain evidence="10 11">DSM 100059</strain>
    </source>
</reference>
<dbReference type="PANTHER" id="PTHR30572:SF4">
    <property type="entry name" value="ABC TRANSPORTER PERMEASE YTRF"/>
    <property type="match status" value="1"/>
</dbReference>
<feature type="domain" description="MacB-like periplasmic core" evidence="9">
    <location>
        <begin position="21"/>
        <end position="232"/>
    </location>
</feature>
<keyword evidence="5 7" id="KW-0472">Membrane</keyword>
<dbReference type="InterPro" id="IPR025857">
    <property type="entry name" value="MacB_PCD"/>
</dbReference>
<comment type="caution">
    <text evidence="10">The sequence shown here is derived from an EMBL/GenBank/DDBJ whole genome shotgun (WGS) entry which is preliminary data.</text>
</comment>
<accession>A0A4V6Q9Z4</accession>
<comment type="similarity">
    <text evidence="6">Belongs to the ABC-4 integral membrane protein family.</text>
</comment>
<evidence type="ECO:0000256" key="4">
    <source>
        <dbReference type="ARBA" id="ARBA00022989"/>
    </source>
</evidence>
<name>A0A4V6Q9Z4_9BACT</name>